<dbReference type="Pfam" id="PF01915">
    <property type="entry name" value="Glyco_hydro_3_C"/>
    <property type="match status" value="1"/>
</dbReference>
<dbReference type="InterPro" id="IPR013783">
    <property type="entry name" value="Ig-like_fold"/>
</dbReference>
<evidence type="ECO:0000313" key="8">
    <source>
        <dbReference type="EMBL" id="KPL53747.1"/>
    </source>
</evidence>
<dbReference type="InterPro" id="IPR002772">
    <property type="entry name" value="Glyco_hydro_3_C"/>
</dbReference>
<dbReference type="InterPro" id="IPR036962">
    <property type="entry name" value="Glyco_hydro_3_N_sf"/>
</dbReference>
<keyword evidence="2" id="KW-0378">Hydrolase</keyword>
<dbReference type="STRING" id="665126.ABB55_17275"/>
<dbReference type="PANTHER" id="PTHR42715">
    <property type="entry name" value="BETA-GLUCOSIDASE"/>
    <property type="match status" value="1"/>
</dbReference>
<dbReference type="SMART" id="SM01217">
    <property type="entry name" value="Fn3_like"/>
    <property type="match status" value="1"/>
</dbReference>
<dbReference type="InterPro" id="IPR001764">
    <property type="entry name" value="Glyco_hydro_3_N"/>
</dbReference>
<name>A0A0P6W8Z2_9HYPH</name>
<dbReference type="Gene3D" id="3.20.20.300">
    <property type="entry name" value="Glycoside hydrolase, family 3, N-terminal domain"/>
    <property type="match status" value="1"/>
</dbReference>
<dbReference type="Pfam" id="PF00933">
    <property type="entry name" value="Glyco_hydro_3"/>
    <property type="match status" value="1"/>
</dbReference>
<feature type="chain" id="PRO_5006132219" description="Beta-D-glucoside glucohydrolase" evidence="6">
    <location>
        <begin position="21"/>
        <end position="747"/>
    </location>
</feature>
<comment type="similarity">
    <text evidence="1">Belongs to the glycosyl hydrolase 3 family.</text>
</comment>
<reference evidence="8 9" key="2">
    <citation type="submission" date="2015-10" db="EMBL/GenBank/DDBJ databases">
        <title>Draft Genome Sequence of Prosthecomicrobium hirschii ATCC 27832.</title>
        <authorList>
            <person name="Daniel J."/>
            <person name="Givan S.A."/>
            <person name="Brun Y.V."/>
            <person name="Brown P.J."/>
        </authorList>
    </citation>
    <scope>NUCLEOTIDE SEQUENCE [LARGE SCALE GENOMIC DNA]</scope>
    <source>
        <strain evidence="8 9">16</strain>
    </source>
</reference>
<evidence type="ECO:0000256" key="1">
    <source>
        <dbReference type="ARBA" id="ARBA00005336"/>
    </source>
</evidence>
<proteinExistence type="inferred from homology"/>
<organism evidence="8 9">
    <name type="scientific">Prosthecodimorpha hirschii</name>
    <dbReference type="NCBI Taxonomy" id="665126"/>
    <lineage>
        <taxon>Bacteria</taxon>
        <taxon>Pseudomonadati</taxon>
        <taxon>Pseudomonadota</taxon>
        <taxon>Alphaproteobacteria</taxon>
        <taxon>Hyphomicrobiales</taxon>
        <taxon>Ancalomicrobiaceae</taxon>
        <taxon>Prosthecodimorpha</taxon>
    </lineage>
</organism>
<sequence length="747" mass="78587">MRITIFFAAIASLLAPIATAGADPAPSERVRRLLAEMTLEEKIGQLDMPSHGGHYDPARVAAGRTGGVLNFGSPQEIAAIRALNAQSRLKIPLIFGLDVIHGYRTLFPMPLAEAASFDPAVAEQSTHWAAVESRAAGLNLTFSPVADLARDPRWGRIVEGGGEDPMLAGLFAAARVRGFHSGGIGATLKHFAGYGAVEGGRDYAPADISEGTLRDRYLPPYRMAVEAGVDVVMTSYISLNGTPTTASRRLMSDILRGEWGFPGYVVSDMNAIPEIALLGVADGNGEAAKLALEAGVDQDMDGEVYIAELAGLVRDGTLPEAALDRAVARVLATKERLGLFDEKPFDPAAASAVLGRADIRAASRALAAETFVLLQNKDDVLPIRPETRSIAVVGALAASQADTLGNNAARAVPAETVTVLDGLRARAPAGTRIDFVEGCDTACTSDSNFQAAAAKAAEADLIVAVLGEPQDHSGEGASRASLELPGRQTDLLRRLAATGRPVVVVLLAGRPLALSEAVDPAAAILLVWYPGSEGGHAVAETLFGDRDPAGRLPVTFPRHVGQVPITYDALPTARPGKVEDRYTSRYLDVALGPLFPFGHGLGYTRFTQSDARIAARKLGPDDRLTVAVTVANAGTRPGREVVQLYVRDVVASRARPVRELKAFGKLLLEPGEAREVVLSVPVRSLGFHRDDGSYVVEPGRFDVYLGSSAAAPLIGSVVVSPGYEAPPAGLSAERFEAGHMTVIGKSP</sequence>
<dbReference type="InterPro" id="IPR036881">
    <property type="entry name" value="Glyco_hydro_3_C_sf"/>
</dbReference>
<feature type="domain" description="Fibronectin type III-like" evidence="7">
    <location>
        <begin position="640"/>
        <end position="709"/>
    </location>
</feature>
<evidence type="ECO:0000256" key="5">
    <source>
        <dbReference type="ARBA" id="ARBA00032594"/>
    </source>
</evidence>
<dbReference type="SUPFAM" id="SSF51445">
    <property type="entry name" value="(Trans)glycosidases"/>
    <property type="match status" value="1"/>
</dbReference>
<dbReference type="FunFam" id="2.60.40.10:FF:000495">
    <property type="entry name" value="Periplasmic beta-glucosidase"/>
    <property type="match status" value="1"/>
</dbReference>
<dbReference type="PANTHER" id="PTHR42715:SF10">
    <property type="entry name" value="BETA-GLUCOSIDASE"/>
    <property type="match status" value="1"/>
</dbReference>
<dbReference type="InterPro" id="IPR050288">
    <property type="entry name" value="Cellulose_deg_GH3"/>
</dbReference>
<dbReference type="Pfam" id="PF14310">
    <property type="entry name" value="Fn3-like"/>
    <property type="match status" value="1"/>
</dbReference>
<comment type="caution">
    <text evidence="8">The sequence shown here is derived from an EMBL/GenBank/DDBJ whole genome shotgun (WGS) entry which is preliminary data.</text>
</comment>
<dbReference type="Proteomes" id="UP000048984">
    <property type="component" value="Unassembled WGS sequence"/>
</dbReference>
<dbReference type="PRINTS" id="PR00133">
    <property type="entry name" value="GLHYDRLASE3"/>
</dbReference>
<dbReference type="Gene3D" id="3.40.50.1700">
    <property type="entry name" value="Glycoside hydrolase family 3 C-terminal domain"/>
    <property type="match status" value="1"/>
</dbReference>
<dbReference type="GO" id="GO:0005975">
    <property type="term" value="P:carbohydrate metabolic process"/>
    <property type="evidence" value="ECO:0007669"/>
    <property type="project" value="InterPro"/>
</dbReference>
<dbReference type="SUPFAM" id="SSF52279">
    <property type="entry name" value="Beta-D-glucan exohydrolase, C-terminal domain"/>
    <property type="match status" value="1"/>
</dbReference>
<dbReference type="Gene3D" id="2.60.40.10">
    <property type="entry name" value="Immunoglobulins"/>
    <property type="match status" value="1"/>
</dbReference>
<dbReference type="InterPro" id="IPR026891">
    <property type="entry name" value="Fn3-like"/>
</dbReference>
<evidence type="ECO:0000256" key="3">
    <source>
        <dbReference type="ARBA" id="ARBA00031448"/>
    </source>
</evidence>
<evidence type="ECO:0000313" key="9">
    <source>
        <dbReference type="Proteomes" id="UP000048984"/>
    </source>
</evidence>
<reference evidence="8 9" key="1">
    <citation type="submission" date="2015-09" db="EMBL/GenBank/DDBJ databases">
        <authorList>
            <person name="Jackson K.R."/>
            <person name="Lunt B.L."/>
            <person name="Fisher J.N.B."/>
            <person name="Gardner A.V."/>
            <person name="Bailey M.E."/>
            <person name="Deus L.M."/>
            <person name="Earl A.S."/>
            <person name="Gibby P.D."/>
            <person name="Hartmann K.A."/>
            <person name="Liu J.E."/>
            <person name="Manci A.M."/>
            <person name="Nielsen D.A."/>
            <person name="Solomon M.B."/>
            <person name="Breakwell D.P."/>
            <person name="Burnett S.H."/>
            <person name="Grose J.H."/>
        </authorList>
    </citation>
    <scope>NUCLEOTIDE SEQUENCE [LARGE SCALE GENOMIC DNA]</scope>
    <source>
        <strain evidence="8 9">16</strain>
    </source>
</reference>
<dbReference type="AlphaFoldDB" id="A0A0P6W8Z2"/>
<evidence type="ECO:0000256" key="6">
    <source>
        <dbReference type="SAM" id="SignalP"/>
    </source>
</evidence>
<evidence type="ECO:0000259" key="7">
    <source>
        <dbReference type="SMART" id="SM01217"/>
    </source>
</evidence>
<accession>A0A0P6W8Z2</accession>
<keyword evidence="9" id="KW-1185">Reference proteome</keyword>
<dbReference type="EMBL" id="LJYW01000001">
    <property type="protein sequence ID" value="KPL53747.1"/>
    <property type="molecule type" value="Genomic_DNA"/>
</dbReference>
<protein>
    <recommendedName>
        <fullName evidence="5">Beta-D-glucoside glucohydrolase</fullName>
    </recommendedName>
    <alternativeName>
        <fullName evidence="3">Cellobiase</fullName>
    </alternativeName>
    <alternativeName>
        <fullName evidence="4">Gentiobiase</fullName>
    </alternativeName>
</protein>
<keyword evidence="6" id="KW-0732">Signal</keyword>
<evidence type="ECO:0000256" key="4">
    <source>
        <dbReference type="ARBA" id="ARBA00032194"/>
    </source>
</evidence>
<gene>
    <name evidence="8" type="ORF">ABB55_17275</name>
</gene>
<dbReference type="GO" id="GO:0008422">
    <property type="term" value="F:beta-glucosidase activity"/>
    <property type="evidence" value="ECO:0007669"/>
    <property type="project" value="UniProtKB-ARBA"/>
</dbReference>
<dbReference type="InterPro" id="IPR017853">
    <property type="entry name" value="GH"/>
</dbReference>
<dbReference type="RefSeq" id="WP_054359911.1">
    <property type="nucleotide sequence ID" value="NZ_LJYW01000001.1"/>
</dbReference>
<feature type="signal peptide" evidence="6">
    <location>
        <begin position="1"/>
        <end position="20"/>
    </location>
</feature>
<evidence type="ECO:0000256" key="2">
    <source>
        <dbReference type="ARBA" id="ARBA00022801"/>
    </source>
</evidence>